<gene>
    <name evidence="1" type="ORF">L1987_14683</name>
</gene>
<name>A0ACB9J4H9_9ASTR</name>
<evidence type="ECO:0000313" key="1">
    <source>
        <dbReference type="EMBL" id="KAI3815031.1"/>
    </source>
</evidence>
<reference evidence="2" key="1">
    <citation type="journal article" date="2022" name="Mol. Ecol. Resour.">
        <title>The genomes of chicory, endive, great burdock and yacon provide insights into Asteraceae palaeo-polyploidization history and plant inulin production.</title>
        <authorList>
            <person name="Fan W."/>
            <person name="Wang S."/>
            <person name="Wang H."/>
            <person name="Wang A."/>
            <person name="Jiang F."/>
            <person name="Liu H."/>
            <person name="Zhao H."/>
            <person name="Xu D."/>
            <person name="Zhang Y."/>
        </authorList>
    </citation>
    <scope>NUCLEOTIDE SEQUENCE [LARGE SCALE GENOMIC DNA]</scope>
    <source>
        <strain evidence="2">cv. Yunnan</strain>
    </source>
</reference>
<dbReference type="Proteomes" id="UP001056120">
    <property type="component" value="Linkage Group LG05"/>
</dbReference>
<comment type="caution">
    <text evidence="1">The sequence shown here is derived from an EMBL/GenBank/DDBJ whole genome shotgun (WGS) entry which is preliminary data.</text>
</comment>
<protein>
    <submittedName>
        <fullName evidence="1">Uncharacterized protein</fullName>
    </submittedName>
</protein>
<keyword evidence="2" id="KW-1185">Reference proteome</keyword>
<proteinExistence type="predicted"/>
<organism evidence="1 2">
    <name type="scientific">Smallanthus sonchifolius</name>
    <dbReference type="NCBI Taxonomy" id="185202"/>
    <lineage>
        <taxon>Eukaryota</taxon>
        <taxon>Viridiplantae</taxon>
        <taxon>Streptophyta</taxon>
        <taxon>Embryophyta</taxon>
        <taxon>Tracheophyta</taxon>
        <taxon>Spermatophyta</taxon>
        <taxon>Magnoliopsida</taxon>
        <taxon>eudicotyledons</taxon>
        <taxon>Gunneridae</taxon>
        <taxon>Pentapetalae</taxon>
        <taxon>asterids</taxon>
        <taxon>campanulids</taxon>
        <taxon>Asterales</taxon>
        <taxon>Asteraceae</taxon>
        <taxon>Asteroideae</taxon>
        <taxon>Heliantheae alliance</taxon>
        <taxon>Millerieae</taxon>
        <taxon>Smallanthus</taxon>
    </lineage>
</organism>
<evidence type="ECO:0000313" key="2">
    <source>
        <dbReference type="Proteomes" id="UP001056120"/>
    </source>
</evidence>
<accession>A0ACB9J4H9</accession>
<dbReference type="EMBL" id="CM042022">
    <property type="protein sequence ID" value="KAI3815031.1"/>
    <property type="molecule type" value="Genomic_DNA"/>
</dbReference>
<reference evidence="1 2" key="2">
    <citation type="journal article" date="2022" name="Mol. Ecol. Resour.">
        <title>The genomes of chicory, endive, great burdock and yacon provide insights into Asteraceae paleo-polyploidization history and plant inulin production.</title>
        <authorList>
            <person name="Fan W."/>
            <person name="Wang S."/>
            <person name="Wang H."/>
            <person name="Wang A."/>
            <person name="Jiang F."/>
            <person name="Liu H."/>
            <person name="Zhao H."/>
            <person name="Xu D."/>
            <person name="Zhang Y."/>
        </authorList>
    </citation>
    <scope>NUCLEOTIDE SEQUENCE [LARGE SCALE GENOMIC DNA]</scope>
    <source>
        <strain evidence="2">cv. Yunnan</strain>
        <tissue evidence="1">Leaves</tissue>
    </source>
</reference>
<sequence>MVGVKSYFPENTPELSHFRKRFRQKFDSNYPEEEYDEPGIFAVQGYNAVKLSEKYLPENIQEWEPIPEPTVEIVSVIGKKYNSVYWTEGLGFSDDINGATAYTHSMQNVGQALWPVQPWYAHRRRRNLEKTSRKRLRVAVPCKSLFNEFVKCDPTESNITGFVIEVFHEMMAKLNQPYDAIQFNGDKMHSNLSRMAVVVWLFVALVIIQSYTASLASMLTTQKQQPTITSVDLLRKMNAAVGYCNGSFVNEYLEEVLAIFLEVPAAKVFLAKYCRSFIRTGETFKVGGFGFAFGRRFSRLSEANKALMSISESRKLKEIEDKYLNSGKCVDEESSPEENQSLNFHSFWGFPNHFQLVRNIVVKLGYELKRRSYLPHSQRLCLPYRLSLLYCLPLAISWMLEGEL</sequence>